<organism evidence="10 11">
    <name type="scientific">Bacteroides caccae</name>
    <dbReference type="NCBI Taxonomy" id="47678"/>
    <lineage>
        <taxon>Bacteria</taxon>
        <taxon>Pseudomonadati</taxon>
        <taxon>Bacteroidota</taxon>
        <taxon>Bacteroidia</taxon>
        <taxon>Bacteroidales</taxon>
        <taxon>Bacteroidaceae</taxon>
        <taxon>Bacteroides</taxon>
    </lineage>
</organism>
<reference evidence="10 11" key="1">
    <citation type="submission" date="2015-09" db="EMBL/GenBank/DDBJ databases">
        <authorList>
            <consortium name="Pathogen Informatics"/>
        </authorList>
    </citation>
    <scope>NUCLEOTIDE SEQUENCE [LARGE SCALE GENOMIC DNA]</scope>
    <source>
        <strain evidence="10 11">2789STDY5834880</strain>
    </source>
</reference>
<dbReference type="PANTHER" id="PTHR24221">
    <property type="entry name" value="ATP-BINDING CASSETTE SUB-FAMILY B"/>
    <property type="match status" value="1"/>
</dbReference>
<dbReference type="Pfam" id="PF00005">
    <property type="entry name" value="ABC_tran"/>
    <property type="match status" value="1"/>
</dbReference>
<dbReference type="InterPro" id="IPR003439">
    <property type="entry name" value="ABC_transporter-like_ATP-bd"/>
</dbReference>
<evidence type="ECO:0000256" key="7">
    <source>
        <dbReference type="SAM" id="Phobius"/>
    </source>
</evidence>
<dbReference type="GO" id="GO:0016887">
    <property type="term" value="F:ATP hydrolysis activity"/>
    <property type="evidence" value="ECO:0007669"/>
    <property type="project" value="InterPro"/>
</dbReference>
<evidence type="ECO:0000259" key="8">
    <source>
        <dbReference type="PROSITE" id="PS50893"/>
    </source>
</evidence>
<evidence type="ECO:0000313" key="11">
    <source>
        <dbReference type="Proteomes" id="UP000095657"/>
    </source>
</evidence>
<proteinExistence type="predicted"/>
<gene>
    <name evidence="10" type="primary">apxIB_2</name>
    <name evidence="10" type="ORF">ERS852494_02297</name>
</gene>
<dbReference type="Proteomes" id="UP000095657">
    <property type="component" value="Unassembled WGS sequence"/>
</dbReference>
<dbReference type="Gene3D" id="3.40.50.300">
    <property type="entry name" value="P-loop containing nucleotide triphosphate hydrolases"/>
    <property type="match status" value="1"/>
</dbReference>
<comment type="subcellular location">
    <subcellularLocation>
        <location evidence="1">Cell membrane</location>
        <topology evidence="1">Multi-pass membrane protein</topology>
    </subcellularLocation>
</comment>
<accession>A0A174NC22</accession>
<dbReference type="Gene3D" id="1.20.1560.10">
    <property type="entry name" value="ABC transporter type 1, transmembrane domain"/>
    <property type="match status" value="1"/>
</dbReference>
<dbReference type="EMBL" id="CZAI01000004">
    <property type="protein sequence ID" value="CUP44771.1"/>
    <property type="molecule type" value="Genomic_DNA"/>
</dbReference>
<feature type="domain" description="ABC transporter" evidence="8">
    <location>
        <begin position="332"/>
        <end position="545"/>
    </location>
</feature>
<evidence type="ECO:0000256" key="4">
    <source>
        <dbReference type="ARBA" id="ARBA00022840"/>
    </source>
</evidence>
<dbReference type="STRING" id="47678.ERS852494_02297"/>
<dbReference type="GO" id="GO:0005886">
    <property type="term" value="C:plasma membrane"/>
    <property type="evidence" value="ECO:0007669"/>
    <property type="project" value="UniProtKB-SubCell"/>
</dbReference>
<evidence type="ECO:0000256" key="6">
    <source>
        <dbReference type="ARBA" id="ARBA00023136"/>
    </source>
</evidence>
<dbReference type="SUPFAM" id="SSF90123">
    <property type="entry name" value="ABC transporter transmembrane region"/>
    <property type="match status" value="1"/>
</dbReference>
<evidence type="ECO:0000313" key="10">
    <source>
        <dbReference type="EMBL" id="CUP44771.1"/>
    </source>
</evidence>
<dbReference type="GO" id="GO:0005524">
    <property type="term" value="F:ATP binding"/>
    <property type="evidence" value="ECO:0007669"/>
    <property type="project" value="UniProtKB-KW"/>
</dbReference>
<feature type="transmembrane region" description="Helical" evidence="7">
    <location>
        <begin position="156"/>
        <end position="175"/>
    </location>
</feature>
<name>A0A174NC22_9BACE</name>
<dbReference type="CDD" id="cd07346">
    <property type="entry name" value="ABC_6TM_exporters"/>
    <property type="match status" value="1"/>
</dbReference>
<sequence length="546" mass="61226">MVSSIKWLWEYSTGFRIRLLIIILLSIGSVCASLAFVESTKVFINEAVEGKNLIAIMIAILIGLKVIQLVCEQGEIYLRSLTRVKLENSLELRMFCALSDSKIQAKQRFHSGDEIYRLSSDVGVVAESVAFTFPILVYSIVQLIATWGYLITMQPLLTMAIGLIAPIIVFAGYHYTRLLVPVSRKVRQEGSKVNEYIQEHLQHHELISTMGQNKYVQAQVGNLQNSFLEALKSQIRFTIGADSLTEVGFASSYLAVFIWGIYGINNNTISYGEFLVFIQLVGQLQRPIFLFKDQYPSWITAFASVERLMEITSLPKEEEYDDKCLLKGIPGVRFSNVSFRYSEDKRWIFKDFNYDFKPGSITAILGETGAGKSTLIKMILAILSPQRGEVCIYSNTAKEKSVKASPRSRCNCVYVPQGNSIISGTIRYNLLLGNMNASETQMKEALYSASAEFVFNDFPDGLDTVIGERGLGISEGQAQRIAIARGLLRSGGLLLLDEPTSALDPETERLFIERLVKKSMNKTVIIITHKPEICKYVSDMVTIRIH</sequence>
<evidence type="ECO:0000256" key="3">
    <source>
        <dbReference type="ARBA" id="ARBA00022741"/>
    </source>
</evidence>
<evidence type="ECO:0000256" key="1">
    <source>
        <dbReference type="ARBA" id="ARBA00004651"/>
    </source>
</evidence>
<feature type="transmembrane region" description="Helical" evidence="7">
    <location>
        <begin position="53"/>
        <end position="71"/>
    </location>
</feature>
<evidence type="ECO:0000256" key="5">
    <source>
        <dbReference type="ARBA" id="ARBA00022989"/>
    </source>
</evidence>
<feature type="transmembrane region" description="Helical" evidence="7">
    <location>
        <begin position="124"/>
        <end position="150"/>
    </location>
</feature>
<dbReference type="Pfam" id="PF00664">
    <property type="entry name" value="ABC_membrane"/>
    <property type="match status" value="1"/>
</dbReference>
<dbReference type="PROSITE" id="PS50929">
    <property type="entry name" value="ABC_TM1F"/>
    <property type="match status" value="1"/>
</dbReference>
<dbReference type="PANTHER" id="PTHR24221:SF654">
    <property type="entry name" value="ATP-BINDING CASSETTE SUB-FAMILY B MEMBER 6"/>
    <property type="match status" value="1"/>
</dbReference>
<protein>
    <submittedName>
        <fullName evidence="10">ABC transporter related protein</fullName>
    </submittedName>
</protein>
<feature type="domain" description="ABC transmembrane type-1" evidence="9">
    <location>
        <begin position="20"/>
        <end position="300"/>
    </location>
</feature>
<dbReference type="InterPro" id="IPR039421">
    <property type="entry name" value="Type_1_exporter"/>
</dbReference>
<evidence type="ECO:0000256" key="2">
    <source>
        <dbReference type="ARBA" id="ARBA00022692"/>
    </source>
</evidence>
<keyword evidence="5 7" id="KW-1133">Transmembrane helix</keyword>
<dbReference type="InterPro" id="IPR011527">
    <property type="entry name" value="ABC1_TM_dom"/>
</dbReference>
<dbReference type="PROSITE" id="PS50893">
    <property type="entry name" value="ABC_TRANSPORTER_2"/>
    <property type="match status" value="1"/>
</dbReference>
<evidence type="ECO:0000259" key="9">
    <source>
        <dbReference type="PROSITE" id="PS50929"/>
    </source>
</evidence>
<keyword evidence="6 7" id="KW-0472">Membrane</keyword>
<dbReference type="SMART" id="SM00382">
    <property type="entry name" value="AAA"/>
    <property type="match status" value="1"/>
</dbReference>
<dbReference type="InterPro" id="IPR036640">
    <property type="entry name" value="ABC1_TM_sf"/>
</dbReference>
<dbReference type="InterPro" id="IPR027417">
    <property type="entry name" value="P-loop_NTPase"/>
</dbReference>
<dbReference type="AlphaFoldDB" id="A0A174NC22"/>
<feature type="transmembrane region" description="Helical" evidence="7">
    <location>
        <begin position="20"/>
        <end position="37"/>
    </location>
</feature>
<dbReference type="SUPFAM" id="SSF52540">
    <property type="entry name" value="P-loop containing nucleoside triphosphate hydrolases"/>
    <property type="match status" value="1"/>
</dbReference>
<keyword evidence="2 7" id="KW-0812">Transmembrane</keyword>
<dbReference type="InterPro" id="IPR003593">
    <property type="entry name" value="AAA+_ATPase"/>
</dbReference>
<keyword evidence="4" id="KW-0067">ATP-binding</keyword>
<keyword evidence="3" id="KW-0547">Nucleotide-binding</keyword>
<dbReference type="GO" id="GO:0140359">
    <property type="term" value="F:ABC-type transporter activity"/>
    <property type="evidence" value="ECO:0007669"/>
    <property type="project" value="InterPro"/>
</dbReference>
<dbReference type="RefSeq" id="WP_082431391.1">
    <property type="nucleotide sequence ID" value="NZ_CZAI01000004.1"/>
</dbReference>